<dbReference type="HOGENOM" id="CLU_886249_0_0_1"/>
<organism evidence="2 3">
    <name type="scientific">Kazachstania africana (strain ATCC 22294 / BCRC 22015 / CBS 2517 / CECT 1963 / NBRC 1671 / NRRL Y-8276)</name>
    <name type="common">Yeast</name>
    <name type="synonym">Kluyveromyces africanus</name>
    <dbReference type="NCBI Taxonomy" id="1071382"/>
    <lineage>
        <taxon>Eukaryota</taxon>
        <taxon>Fungi</taxon>
        <taxon>Dikarya</taxon>
        <taxon>Ascomycota</taxon>
        <taxon>Saccharomycotina</taxon>
        <taxon>Saccharomycetes</taxon>
        <taxon>Saccharomycetales</taxon>
        <taxon>Saccharomycetaceae</taxon>
        <taxon>Kazachstania</taxon>
    </lineage>
</organism>
<accession>H2AXH5</accession>
<dbReference type="AlphaFoldDB" id="H2AXH5"/>
<dbReference type="eggNOG" id="ENOG502SAGQ">
    <property type="taxonomic scope" value="Eukaryota"/>
</dbReference>
<evidence type="ECO:0000313" key="3">
    <source>
        <dbReference type="Proteomes" id="UP000005220"/>
    </source>
</evidence>
<evidence type="ECO:0000313" key="2">
    <source>
        <dbReference type="EMBL" id="CCF59075.1"/>
    </source>
</evidence>
<proteinExistence type="predicted"/>
<dbReference type="GeneID" id="13884566"/>
<dbReference type="KEGG" id="kaf:KAFR_0G00420"/>
<sequence>MLKSHRRAERSVPKLIPFDFDLPRWLAEEDTNKHSQLANSETLSCEIGNDSLVTICLKEIVQLLAGADTSHETKVSILELLPTVDTIKTLWQIISRRDSNIYLYWLLQNSPLVKGDLMNLFSEDTNFIENSRYQVALWKYRKRNRQSSCFGLNDIHFCRNIFLERTFQFLTVVECQTSVGNLELLTRLEHLDALRITGPRTEEVETIVRAWYSYLKLYPETWRHLRVLSIPDVVSLRLLYDAFQLMKSLVFIESGVKPQEIKEVKMLNAIISYKPELDYLTQKPRPKLETILQELDEFIKYDPEVKPKVMFHWDFTNFSTNHMRNKLYFYFKNRRRPHQDKIRGNTSETNKPKKKPRFNSIRGFTSANSFFGMP</sequence>
<protein>
    <submittedName>
        <fullName evidence="2">Uncharacterized protein</fullName>
    </submittedName>
</protein>
<dbReference type="Proteomes" id="UP000005220">
    <property type="component" value="Chromosome 7"/>
</dbReference>
<keyword evidence="3" id="KW-1185">Reference proteome</keyword>
<feature type="region of interest" description="Disordered" evidence="1">
    <location>
        <begin position="339"/>
        <end position="359"/>
    </location>
</feature>
<dbReference type="InParanoid" id="H2AXH5"/>
<dbReference type="EMBL" id="HE650827">
    <property type="protein sequence ID" value="CCF59075.1"/>
    <property type="molecule type" value="Genomic_DNA"/>
</dbReference>
<gene>
    <name evidence="2" type="primary">KAFR0G00420</name>
    <name evidence="2" type="ORF">KAFR_0G00420</name>
</gene>
<reference evidence="2 3" key="1">
    <citation type="journal article" date="2011" name="Proc. Natl. Acad. Sci. U.S.A.">
        <title>Evolutionary erosion of yeast sex chromosomes by mating-type switching accidents.</title>
        <authorList>
            <person name="Gordon J.L."/>
            <person name="Armisen D."/>
            <person name="Proux-Wera E."/>
            <person name="Oheigeartaigh S.S."/>
            <person name="Byrne K.P."/>
            <person name="Wolfe K.H."/>
        </authorList>
    </citation>
    <scope>NUCLEOTIDE SEQUENCE [LARGE SCALE GENOMIC DNA]</scope>
    <source>
        <strain evidence="3">ATCC 22294 / BCRC 22015 / CBS 2517 / CECT 1963 / NBRC 1671 / NRRL Y-8276</strain>
    </source>
</reference>
<name>H2AXH5_KAZAF</name>
<evidence type="ECO:0000256" key="1">
    <source>
        <dbReference type="SAM" id="MobiDB-lite"/>
    </source>
</evidence>
<dbReference type="RefSeq" id="XP_003958210.1">
    <property type="nucleotide sequence ID" value="XM_003958161.1"/>
</dbReference>